<dbReference type="RefSeq" id="WP_258864681.1">
    <property type="nucleotide sequence ID" value="NZ_UGHX01000001.1"/>
</dbReference>
<dbReference type="Proteomes" id="UP000255103">
    <property type="component" value="Unassembled WGS sequence"/>
</dbReference>
<dbReference type="InterPro" id="IPR029063">
    <property type="entry name" value="SAM-dependent_MTases_sf"/>
</dbReference>
<gene>
    <name evidence="1" type="ORF">NCTC12219_00080</name>
</gene>
<sequence length="283" mass="32133">MFDNFPKTRSPLPQAYQAIYEQHYKHNRDGQGAASGLAQKLERWLHYKVANDTQGISGHKTLEIGAGTLNQISYENDFTHYDIIEPFEALYKDSPKLQHINAIYKDIAEVAQSSDINGGGVNTNADKISTFAKSHIESPVPLESTQSIKSQIQSPFYDRIISCAVLEHIANLPEVVAHSCLLLKDNGVFSAAIPSQARFLWTMAYKLSTGIEFRLKYKLDYDVIMNYEHINTQKEIIEVCDYFFDSVKKSLFGVCDELSIYTHLSCRKPNRQRAMDYLASFKS</sequence>
<protein>
    <recommendedName>
        <fullName evidence="3">Class I SAM-dependent methyltransferase</fullName>
    </recommendedName>
</protein>
<proteinExistence type="predicted"/>
<accession>A0A377JQH2</accession>
<organism evidence="1 2">
    <name type="scientific">Helicobacter cinaedi</name>
    <dbReference type="NCBI Taxonomy" id="213"/>
    <lineage>
        <taxon>Bacteria</taxon>
        <taxon>Pseudomonadati</taxon>
        <taxon>Campylobacterota</taxon>
        <taxon>Epsilonproteobacteria</taxon>
        <taxon>Campylobacterales</taxon>
        <taxon>Helicobacteraceae</taxon>
        <taxon>Helicobacter</taxon>
    </lineage>
</organism>
<dbReference type="SUPFAM" id="SSF53335">
    <property type="entry name" value="S-adenosyl-L-methionine-dependent methyltransferases"/>
    <property type="match status" value="2"/>
</dbReference>
<evidence type="ECO:0008006" key="3">
    <source>
        <dbReference type="Google" id="ProtNLM"/>
    </source>
</evidence>
<dbReference type="EMBL" id="UGHX01000001">
    <property type="protein sequence ID" value="STP10231.1"/>
    <property type="molecule type" value="Genomic_DNA"/>
</dbReference>
<dbReference type="Gene3D" id="3.40.50.150">
    <property type="entry name" value="Vaccinia Virus protein VP39"/>
    <property type="match status" value="1"/>
</dbReference>
<evidence type="ECO:0000313" key="2">
    <source>
        <dbReference type="Proteomes" id="UP000255103"/>
    </source>
</evidence>
<reference evidence="1 2" key="1">
    <citation type="submission" date="2018-06" db="EMBL/GenBank/DDBJ databases">
        <authorList>
            <consortium name="Pathogen Informatics"/>
            <person name="Doyle S."/>
        </authorList>
    </citation>
    <scope>NUCLEOTIDE SEQUENCE [LARGE SCALE GENOMIC DNA]</scope>
    <source>
        <strain evidence="1 2">NCTC12219</strain>
    </source>
</reference>
<name>A0A377JQH2_9HELI</name>
<evidence type="ECO:0000313" key="1">
    <source>
        <dbReference type="EMBL" id="STP10231.1"/>
    </source>
</evidence>
<dbReference type="AlphaFoldDB" id="A0A377JQH2"/>